<dbReference type="Gene3D" id="3.30.450.180">
    <property type="match status" value="1"/>
</dbReference>
<evidence type="ECO:0000259" key="2">
    <source>
        <dbReference type="PROSITE" id="PS50943"/>
    </source>
</evidence>
<dbReference type="RefSeq" id="WP_046911452.1">
    <property type="nucleotide sequence ID" value="NZ_BAAAXG010000026.1"/>
</dbReference>
<dbReference type="InterPro" id="IPR010982">
    <property type="entry name" value="Lambda_DNA-bd_dom_sf"/>
</dbReference>
<dbReference type="InterPro" id="IPR001387">
    <property type="entry name" value="Cro/C1-type_HTH"/>
</dbReference>
<dbReference type="Gene3D" id="1.10.260.40">
    <property type="entry name" value="lambda repressor-like DNA-binding domains"/>
    <property type="match status" value="1"/>
</dbReference>
<dbReference type="Pfam" id="PF17765">
    <property type="entry name" value="MLTR_LBD"/>
    <property type="match status" value="1"/>
</dbReference>
<dbReference type="OrthoDB" id="4144527at2"/>
<dbReference type="SMART" id="SM00530">
    <property type="entry name" value="HTH_XRE"/>
    <property type="match status" value="1"/>
</dbReference>
<dbReference type="PANTHER" id="PTHR35010">
    <property type="entry name" value="BLL4672 PROTEIN-RELATED"/>
    <property type="match status" value="1"/>
</dbReference>
<dbReference type="Pfam" id="PF13560">
    <property type="entry name" value="HTH_31"/>
    <property type="match status" value="1"/>
</dbReference>
<organism evidence="3 4">
    <name type="scientific">Streptomyces showdoensis</name>
    <dbReference type="NCBI Taxonomy" id="68268"/>
    <lineage>
        <taxon>Bacteria</taxon>
        <taxon>Bacillati</taxon>
        <taxon>Actinomycetota</taxon>
        <taxon>Actinomycetes</taxon>
        <taxon>Kitasatosporales</taxon>
        <taxon>Streptomycetaceae</taxon>
        <taxon>Streptomyces</taxon>
    </lineage>
</organism>
<name>A0A2P2GER8_STREW</name>
<dbReference type="SUPFAM" id="SSF47413">
    <property type="entry name" value="lambda repressor-like DNA-binding domains"/>
    <property type="match status" value="1"/>
</dbReference>
<accession>A0A2P2GER8</accession>
<dbReference type="PANTHER" id="PTHR35010:SF2">
    <property type="entry name" value="BLL4672 PROTEIN"/>
    <property type="match status" value="1"/>
</dbReference>
<dbReference type="AlphaFoldDB" id="A0A2P2GER8"/>
<evidence type="ECO:0000313" key="3">
    <source>
        <dbReference type="EMBL" id="KKZ70014.1"/>
    </source>
</evidence>
<proteinExistence type="predicted"/>
<dbReference type="PROSITE" id="PS50943">
    <property type="entry name" value="HTH_CROC1"/>
    <property type="match status" value="1"/>
</dbReference>
<protein>
    <recommendedName>
        <fullName evidence="2">HTH cro/C1-type domain-containing protein</fullName>
    </recommendedName>
</protein>
<sequence>MNRTALRALLRERRELIAPEAHGLSRPTGRGRRARGLSQQQVDELTCRAVDTYNRLETGRYLHPPADYLRQVARLFGLNEQEWVSLCRYAGIGDPPGPLHPTSGLEVPGVWQEAVDGIRHMAYITDASWNLLAHNRRFAEMYPGGRPPANTMRWMLLDHAARDTTLVDWRTVWAPLILPQLRAAIAARGEDATLRRIEAEVRADPDLGPLWEAGGAHIHPDGDERPLHHALLGPGHVTICAAQPLTAPGSRLIIMLFRPGLQKAHPRAPMLRAGTP</sequence>
<feature type="region of interest" description="Disordered" evidence="1">
    <location>
        <begin position="19"/>
        <end position="38"/>
    </location>
</feature>
<dbReference type="CDD" id="cd00093">
    <property type="entry name" value="HTH_XRE"/>
    <property type="match status" value="1"/>
</dbReference>
<reference evidence="3 4" key="1">
    <citation type="submission" date="2015-05" db="EMBL/GenBank/DDBJ databases">
        <title>Draft Genome assembly of Streptomyces showdoensis.</title>
        <authorList>
            <person name="Thapa K.K."/>
            <person name="Metsa-Ketela M."/>
        </authorList>
    </citation>
    <scope>NUCLEOTIDE SEQUENCE [LARGE SCALE GENOMIC DNA]</scope>
    <source>
        <strain evidence="3 4">ATCC 15227</strain>
    </source>
</reference>
<keyword evidence="4" id="KW-1185">Reference proteome</keyword>
<dbReference type="GO" id="GO:0003677">
    <property type="term" value="F:DNA binding"/>
    <property type="evidence" value="ECO:0007669"/>
    <property type="project" value="InterPro"/>
</dbReference>
<dbReference type="Proteomes" id="UP000265325">
    <property type="component" value="Unassembled WGS sequence"/>
</dbReference>
<evidence type="ECO:0000256" key="1">
    <source>
        <dbReference type="SAM" id="MobiDB-lite"/>
    </source>
</evidence>
<dbReference type="EMBL" id="LAQS01000071">
    <property type="protein sequence ID" value="KKZ70014.1"/>
    <property type="molecule type" value="Genomic_DNA"/>
</dbReference>
<evidence type="ECO:0000313" key="4">
    <source>
        <dbReference type="Proteomes" id="UP000265325"/>
    </source>
</evidence>
<feature type="domain" description="HTH cro/C1-type" evidence="2">
    <location>
        <begin position="32"/>
        <end position="83"/>
    </location>
</feature>
<gene>
    <name evidence="3" type="ORF">VO63_31250</name>
</gene>
<dbReference type="InterPro" id="IPR041413">
    <property type="entry name" value="MLTR_LBD"/>
</dbReference>
<comment type="caution">
    <text evidence="3">The sequence shown here is derived from an EMBL/GenBank/DDBJ whole genome shotgun (WGS) entry which is preliminary data.</text>
</comment>